<dbReference type="STRING" id="211114.SAMN04489726_3193"/>
<evidence type="ECO:0000313" key="3">
    <source>
        <dbReference type="EMBL" id="SDM74803.1"/>
    </source>
</evidence>
<dbReference type="PANTHER" id="PTHR43818:SF11">
    <property type="entry name" value="BCDNA.GH03377"/>
    <property type="match status" value="1"/>
</dbReference>
<dbReference type="AlphaFoldDB" id="A0A1G9VRR3"/>
<dbReference type="SUPFAM" id="SSF51735">
    <property type="entry name" value="NAD(P)-binding Rossmann-fold domains"/>
    <property type="match status" value="1"/>
</dbReference>
<feature type="domain" description="Gfo/Idh/MocA-like oxidoreductase N-terminal" evidence="2">
    <location>
        <begin position="7"/>
        <end position="120"/>
    </location>
</feature>
<dbReference type="InterPro" id="IPR050463">
    <property type="entry name" value="Gfo/Idh/MocA_oxidrdct_glycsds"/>
</dbReference>
<dbReference type="GO" id="GO:0000166">
    <property type="term" value="F:nucleotide binding"/>
    <property type="evidence" value="ECO:0007669"/>
    <property type="project" value="InterPro"/>
</dbReference>
<protein>
    <submittedName>
        <fullName evidence="3">Predicted dehydrogenase</fullName>
    </submittedName>
</protein>
<dbReference type="RefSeq" id="WP_030431367.1">
    <property type="nucleotide sequence ID" value="NZ_JOEF01000019.1"/>
</dbReference>
<dbReference type="OrthoDB" id="9815825at2"/>
<name>A0A1G9VRR3_ALLAB</name>
<dbReference type="GO" id="GO:0016491">
    <property type="term" value="F:oxidoreductase activity"/>
    <property type="evidence" value="ECO:0007669"/>
    <property type="project" value="UniProtKB-KW"/>
</dbReference>
<evidence type="ECO:0000256" key="1">
    <source>
        <dbReference type="ARBA" id="ARBA00023002"/>
    </source>
</evidence>
<accession>A0A1G9VRR3</accession>
<evidence type="ECO:0000313" key="4">
    <source>
        <dbReference type="Proteomes" id="UP000183376"/>
    </source>
</evidence>
<dbReference type="eggNOG" id="COG0673">
    <property type="taxonomic scope" value="Bacteria"/>
</dbReference>
<reference evidence="3 4" key="1">
    <citation type="submission" date="2016-10" db="EMBL/GenBank/DDBJ databases">
        <authorList>
            <person name="de Groot N.N."/>
        </authorList>
    </citation>
    <scope>NUCLEOTIDE SEQUENCE [LARGE SCALE GENOMIC DNA]</scope>
    <source>
        <strain evidence="3 4">DSM 44149</strain>
    </source>
</reference>
<dbReference type="PANTHER" id="PTHR43818">
    <property type="entry name" value="BCDNA.GH03377"/>
    <property type="match status" value="1"/>
</dbReference>
<gene>
    <name evidence="3" type="ORF">SAMN04489726_3193</name>
</gene>
<proteinExistence type="predicted"/>
<dbReference type="Gene3D" id="3.30.360.10">
    <property type="entry name" value="Dihydrodipicolinate Reductase, domain 2"/>
    <property type="match status" value="1"/>
</dbReference>
<evidence type="ECO:0000259" key="2">
    <source>
        <dbReference type="Pfam" id="PF01408"/>
    </source>
</evidence>
<dbReference type="Pfam" id="PF01408">
    <property type="entry name" value="GFO_IDH_MocA"/>
    <property type="match status" value="1"/>
</dbReference>
<dbReference type="InterPro" id="IPR036291">
    <property type="entry name" value="NAD(P)-bd_dom_sf"/>
</dbReference>
<sequence length="311" mass="33388">MTAAPVRLGIIGLGAMGTRLLAVASQHPDFDVRRVSDPNRSAEDFPGLSFSADSTDLVQADDLDAVYIATPPGLHERFSLAALATGKAVFCEKPLAVDLAEGRRMAEAAKRAGVATAVNFALSDQASVAEIERADVGDVLGVDIRLHFPRWPRPFQADARWLDEREQGGFVREVLSHFVYLTDRILGPLRVEVAGVDYAPGASEVAAHGLFRAGEVPVHVSGRAGMAGAERYEWILWGSRRSYLLRDWSELFVSDGGDWKPVELAGGSQAERLSLFAAAVRGADAGPGLADFAAALRVQEVIEAFHGAEVR</sequence>
<dbReference type="Proteomes" id="UP000183376">
    <property type="component" value="Chromosome I"/>
</dbReference>
<keyword evidence="1" id="KW-0560">Oxidoreductase</keyword>
<keyword evidence="4" id="KW-1185">Reference proteome</keyword>
<dbReference type="Gene3D" id="3.40.50.720">
    <property type="entry name" value="NAD(P)-binding Rossmann-like Domain"/>
    <property type="match status" value="1"/>
</dbReference>
<dbReference type="SUPFAM" id="SSF55347">
    <property type="entry name" value="Glyceraldehyde-3-phosphate dehydrogenase-like, C-terminal domain"/>
    <property type="match status" value="1"/>
</dbReference>
<organism evidence="3 4">
    <name type="scientific">Allokutzneria albata</name>
    <name type="common">Kibdelosporangium albatum</name>
    <dbReference type="NCBI Taxonomy" id="211114"/>
    <lineage>
        <taxon>Bacteria</taxon>
        <taxon>Bacillati</taxon>
        <taxon>Actinomycetota</taxon>
        <taxon>Actinomycetes</taxon>
        <taxon>Pseudonocardiales</taxon>
        <taxon>Pseudonocardiaceae</taxon>
        <taxon>Allokutzneria</taxon>
    </lineage>
</organism>
<dbReference type="EMBL" id="LT629701">
    <property type="protein sequence ID" value="SDM74803.1"/>
    <property type="molecule type" value="Genomic_DNA"/>
</dbReference>
<dbReference type="InterPro" id="IPR000683">
    <property type="entry name" value="Gfo/Idh/MocA-like_OxRdtase_N"/>
</dbReference>